<dbReference type="PROSITE" id="PS51176">
    <property type="entry name" value="PDH_ADH"/>
    <property type="match status" value="1"/>
</dbReference>
<comment type="similarity">
    <text evidence="2">Belongs to the prephenate/arogenate dehydrogenase family.</text>
</comment>
<dbReference type="InterPro" id="IPR036291">
    <property type="entry name" value="NAD(P)-bd_dom_sf"/>
</dbReference>
<evidence type="ECO:0000313" key="10">
    <source>
        <dbReference type="EMBL" id="AYA99278.1"/>
    </source>
</evidence>
<evidence type="ECO:0000256" key="8">
    <source>
        <dbReference type="ARBA" id="ARBA00023141"/>
    </source>
</evidence>
<dbReference type="EMBL" id="CP032364">
    <property type="protein sequence ID" value="AYA99278.1"/>
    <property type="molecule type" value="Genomic_DNA"/>
</dbReference>
<accession>A0A385PYN7</accession>
<gene>
    <name evidence="10" type="ORF">D4A81_04595</name>
</gene>
<dbReference type="KEGG" id="lua:D4A81_04595"/>
<evidence type="ECO:0000256" key="2">
    <source>
        <dbReference type="ARBA" id="ARBA00007964"/>
    </source>
</evidence>
<keyword evidence="8" id="KW-0028">Amino-acid biosynthesis</keyword>
<dbReference type="InterPro" id="IPR002912">
    <property type="entry name" value="ACT_dom"/>
</dbReference>
<dbReference type="SUPFAM" id="SSF55021">
    <property type="entry name" value="ACT-like"/>
    <property type="match status" value="1"/>
</dbReference>
<proteinExistence type="inferred from homology"/>
<dbReference type="Proteomes" id="UP000265562">
    <property type="component" value="Chromosome"/>
</dbReference>
<dbReference type="PROSITE" id="PS51671">
    <property type="entry name" value="ACT"/>
    <property type="match status" value="1"/>
</dbReference>
<dbReference type="FunFam" id="3.40.50.720:FF:000208">
    <property type="entry name" value="Prephenate dehydrogenase"/>
    <property type="match status" value="1"/>
</dbReference>
<evidence type="ECO:0000256" key="1">
    <source>
        <dbReference type="ARBA" id="ARBA00005067"/>
    </source>
</evidence>
<evidence type="ECO:0000256" key="9">
    <source>
        <dbReference type="ARBA" id="ARBA00049260"/>
    </source>
</evidence>
<dbReference type="Pfam" id="PF20463">
    <property type="entry name" value="PDH_C"/>
    <property type="match status" value="1"/>
</dbReference>
<keyword evidence="11" id="KW-1185">Reference proteome</keyword>
<dbReference type="GO" id="GO:0008977">
    <property type="term" value="F:prephenate dehydrogenase (NAD+) activity"/>
    <property type="evidence" value="ECO:0007669"/>
    <property type="project" value="UniProtKB-EC"/>
</dbReference>
<evidence type="ECO:0000256" key="4">
    <source>
        <dbReference type="ARBA" id="ARBA00016891"/>
    </source>
</evidence>
<dbReference type="AlphaFoldDB" id="A0A385PYN7"/>
<dbReference type="Gene3D" id="1.10.3660.10">
    <property type="entry name" value="6-phosphogluconate dehydrogenase C-terminal like domain"/>
    <property type="match status" value="1"/>
</dbReference>
<keyword evidence="7" id="KW-0520">NAD</keyword>
<dbReference type="EC" id="1.3.1.12" evidence="3"/>
<dbReference type="InterPro" id="IPR046826">
    <property type="entry name" value="PDH_N"/>
</dbReference>
<name>A0A385PYN7_9FIRM</name>
<comment type="catalytic activity">
    <reaction evidence="9">
        <text>prephenate + NAD(+) = 3-(4-hydroxyphenyl)pyruvate + CO2 + NADH</text>
        <dbReference type="Rhea" id="RHEA:13869"/>
        <dbReference type="ChEBI" id="CHEBI:16526"/>
        <dbReference type="ChEBI" id="CHEBI:29934"/>
        <dbReference type="ChEBI" id="CHEBI:36242"/>
        <dbReference type="ChEBI" id="CHEBI:57540"/>
        <dbReference type="ChEBI" id="CHEBI:57945"/>
        <dbReference type="EC" id="1.3.1.12"/>
    </reaction>
</comment>
<evidence type="ECO:0000256" key="7">
    <source>
        <dbReference type="ARBA" id="ARBA00023027"/>
    </source>
</evidence>
<evidence type="ECO:0000256" key="5">
    <source>
        <dbReference type="ARBA" id="ARBA00022498"/>
    </source>
</evidence>
<dbReference type="Pfam" id="PF02153">
    <property type="entry name" value="PDH_N"/>
    <property type="match status" value="1"/>
</dbReference>
<sequence length="363" mass="40410">MHYNNIAFIGFGLIGGSIARAIRKYKPESKIYAYANNTSQLLKGKNDGVIDIILKEIDDSLTECDIIFLCAPVEFNEEYLAKIKPFIRKDSIITDVGSTKSSIHNLAKELDLDDIFIGGHPMAGSEKTGYEASDALLLENAYYMITPSSKTCNKKLEALKSIIEMIKSIPFIIDYQKHDKVVATVSHLPHILAATLVNLVKDNDYEDEVMKRVAAGGFKDITRIASASPIMWEQICIVNAEPIDAMLLKYIDMLKEVHSQLTSRSGIYINNMFEKSGEYRNSFDSNSRGVLISKHDISVHIQDKPGAISIISAILAANSISIKNIGINHNREKGEGALNISFYDADSCEMASKLLKEYNYRVI</sequence>
<dbReference type="PANTHER" id="PTHR21363">
    <property type="entry name" value="PREPHENATE DEHYDROGENASE"/>
    <property type="match status" value="1"/>
</dbReference>
<dbReference type="RefSeq" id="WP_111525370.1">
    <property type="nucleotide sequence ID" value="NZ_CP032364.1"/>
</dbReference>
<keyword evidence="8" id="KW-0057">Aromatic amino acid biosynthesis</keyword>
<keyword evidence="5" id="KW-0827">Tyrosine biosynthesis</keyword>
<dbReference type="SUPFAM" id="SSF51735">
    <property type="entry name" value="NAD(P)-binding Rossmann-fold domains"/>
    <property type="match status" value="1"/>
</dbReference>
<organism evidence="10 11">
    <name type="scientific">Lachnoanaerobaculum umeaense</name>
    <dbReference type="NCBI Taxonomy" id="617123"/>
    <lineage>
        <taxon>Bacteria</taxon>
        <taxon>Bacillati</taxon>
        <taxon>Bacillota</taxon>
        <taxon>Clostridia</taxon>
        <taxon>Lachnospirales</taxon>
        <taxon>Lachnospiraceae</taxon>
        <taxon>Lachnoanaerobaculum</taxon>
    </lineage>
</organism>
<dbReference type="GO" id="GO:0006571">
    <property type="term" value="P:tyrosine biosynthetic process"/>
    <property type="evidence" value="ECO:0007669"/>
    <property type="project" value="UniProtKB-UniPathway"/>
</dbReference>
<reference evidence="10 11" key="1">
    <citation type="submission" date="2018-09" db="EMBL/GenBank/DDBJ databases">
        <title>Genome sequencing of Lachnoanaerobaculum umeaense DSM 23576.</title>
        <authorList>
            <person name="Kook J.-K."/>
            <person name="Park S.-N."/>
            <person name="Lim Y.K."/>
        </authorList>
    </citation>
    <scope>NUCLEOTIDE SEQUENCE [LARGE SCALE GENOMIC DNA]</scope>
    <source>
        <strain evidence="11">DSM 23576 \ CCUG 58757</strain>
    </source>
</reference>
<dbReference type="InterPro" id="IPR050812">
    <property type="entry name" value="Preph/Arog_dehydrog"/>
</dbReference>
<protein>
    <recommendedName>
        <fullName evidence="4">Prephenate dehydrogenase</fullName>
        <ecNumber evidence="3">1.3.1.12</ecNumber>
    </recommendedName>
</protein>
<dbReference type="GO" id="GO:0004665">
    <property type="term" value="F:prephenate dehydrogenase (NADP+) activity"/>
    <property type="evidence" value="ECO:0007669"/>
    <property type="project" value="InterPro"/>
</dbReference>
<dbReference type="InterPro" id="IPR045865">
    <property type="entry name" value="ACT-like_dom_sf"/>
</dbReference>
<dbReference type="UniPathway" id="UPA00122">
    <property type="reaction ID" value="UER00961"/>
</dbReference>
<dbReference type="InterPro" id="IPR046825">
    <property type="entry name" value="PDH_C"/>
</dbReference>
<dbReference type="InterPro" id="IPR003099">
    <property type="entry name" value="Prephen_DH"/>
</dbReference>
<dbReference type="PANTHER" id="PTHR21363:SF0">
    <property type="entry name" value="PREPHENATE DEHYDROGENASE [NADP(+)]"/>
    <property type="match status" value="1"/>
</dbReference>
<dbReference type="OrthoDB" id="9802008at2"/>
<dbReference type="InterPro" id="IPR008927">
    <property type="entry name" value="6-PGluconate_DH-like_C_sf"/>
</dbReference>
<dbReference type="Gene3D" id="3.40.50.720">
    <property type="entry name" value="NAD(P)-binding Rossmann-like Domain"/>
    <property type="match status" value="1"/>
</dbReference>
<dbReference type="SUPFAM" id="SSF48179">
    <property type="entry name" value="6-phosphogluconate dehydrogenase C-terminal domain-like"/>
    <property type="match status" value="1"/>
</dbReference>
<evidence type="ECO:0000313" key="11">
    <source>
        <dbReference type="Proteomes" id="UP000265562"/>
    </source>
</evidence>
<keyword evidence="6" id="KW-0560">Oxidoreductase</keyword>
<dbReference type="GO" id="GO:0070403">
    <property type="term" value="F:NAD+ binding"/>
    <property type="evidence" value="ECO:0007669"/>
    <property type="project" value="InterPro"/>
</dbReference>
<evidence type="ECO:0000256" key="6">
    <source>
        <dbReference type="ARBA" id="ARBA00023002"/>
    </source>
</evidence>
<comment type="pathway">
    <text evidence="1">Amino-acid biosynthesis; L-tyrosine biosynthesis; (4-hydroxyphenyl)pyruvate from prephenate (NAD(+) route): step 1/1.</text>
</comment>
<evidence type="ECO:0000256" key="3">
    <source>
        <dbReference type="ARBA" id="ARBA00012068"/>
    </source>
</evidence>